<evidence type="ECO:0000313" key="6">
    <source>
        <dbReference type="EMBL" id="QLH80876.1"/>
    </source>
</evidence>
<dbReference type="EMBL" id="CP058909">
    <property type="protein sequence ID" value="QLH80876.1"/>
    <property type="molecule type" value="Genomic_DNA"/>
</dbReference>
<keyword evidence="1" id="KW-0285">Flavoprotein</keyword>
<dbReference type="PANTHER" id="PTHR42847">
    <property type="entry name" value="ALKANESULFONATE MONOOXYGENASE"/>
    <property type="match status" value="1"/>
</dbReference>
<evidence type="ECO:0000256" key="2">
    <source>
        <dbReference type="ARBA" id="ARBA00022643"/>
    </source>
</evidence>
<evidence type="ECO:0000256" key="1">
    <source>
        <dbReference type="ARBA" id="ARBA00022630"/>
    </source>
</evidence>
<evidence type="ECO:0000313" key="7">
    <source>
        <dbReference type="Proteomes" id="UP000509346"/>
    </source>
</evidence>
<dbReference type="Gene3D" id="3.20.20.30">
    <property type="entry name" value="Luciferase-like domain"/>
    <property type="match status" value="1"/>
</dbReference>
<evidence type="ECO:0000259" key="5">
    <source>
        <dbReference type="Pfam" id="PF00296"/>
    </source>
</evidence>
<dbReference type="InterPro" id="IPR011251">
    <property type="entry name" value="Luciferase-like_dom"/>
</dbReference>
<proteinExistence type="predicted"/>
<reference evidence="6 7" key="1">
    <citation type="submission" date="2020-07" db="EMBL/GenBank/DDBJ databases">
        <title>Halosimplex litoreum sp. nov. and Halosimplex rubrum sp. nov., isolated from different salt environments.</title>
        <authorList>
            <person name="Cui H."/>
        </authorList>
    </citation>
    <scope>NUCLEOTIDE SEQUENCE [LARGE SCALE GENOMIC DNA]</scope>
    <source>
        <strain evidence="6 7">R2</strain>
    </source>
</reference>
<sequence>MDLGTGLFTCQRRPDDDRSHEAIYDELLELGGAIDDAGLASAWASEHHFTDDGYLSGTMPALGALAAATDDVTIGTCIALAPLYDAVRLAEDAATVDLLSNGRLAVGCSIGYRDAEFENFGVPKEERVARTEETVDLLRGAWSEGPVGVDAEFHDIDPGTTVTPKPAGGPPIFLGGAARPAVRRAARVGDGWCAPSSLSLAGVRKRVEDIRRVRDEEGLDGEFQVYVLAHGFVGDSREDAWESMRDGYFYLQRRYAEWYEGEAIDELPEERRSELRDDAVFGTPDDVVAELERYGEALGDDVHVILRTYYPGIGTDAMVDCVERLGADVAPRL</sequence>
<keyword evidence="2" id="KW-0288">FMN</keyword>
<evidence type="ECO:0000256" key="4">
    <source>
        <dbReference type="ARBA" id="ARBA00023033"/>
    </source>
</evidence>
<evidence type="ECO:0000256" key="3">
    <source>
        <dbReference type="ARBA" id="ARBA00023002"/>
    </source>
</evidence>
<dbReference type="InterPro" id="IPR036661">
    <property type="entry name" value="Luciferase-like_sf"/>
</dbReference>
<dbReference type="AlphaFoldDB" id="A0A7D5TFV3"/>
<dbReference type="InterPro" id="IPR050172">
    <property type="entry name" value="SsuD_RutA_monooxygenase"/>
</dbReference>
<dbReference type="OrthoDB" id="7684at2157"/>
<dbReference type="PANTHER" id="PTHR42847:SF4">
    <property type="entry name" value="ALKANESULFONATE MONOOXYGENASE-RELATED"/>
    <property type="match status" value="1"/>
</dbReference>
<keyword evidence="7" id="KW-1185">Reference proteome</keyword>
<organism evidence="6 7">
    <name type="scientific">Halosimplex pelagicum</name>
    <dbReference type="NCBI Taxonomy" id="869886"/>
    <lineage>
        <taxon>Archaea</taxon>
        <taxon>Methanobacteriati</taxon>
        <taxon>Methanobacteriota</taxon>
        <taxon>Stenosarchaea group</taxon>
        <taxon>Halobacteria</taxon>
        <taxon>Halobacteriales</taxon>
        <taxon>Haloarculaceae</taxon>
        <taxon>Halosimplex</taxon>
    </lineage>
</organism>
<dbReference type="Pfam" id="PF00296">
    <property type="entry name" value="Bac_luciferase"/>
    <property type="match status" value="1"/>
</dbReference>
<gene>
    <name evidence="6" type="ORF">HZS54_04130</name>
</gene>
<dbReference type="GeneID" id="56081749"/>
<dbReference type="RefSeq" id="WP_179920694.1">
    <property type="nucleotide sequence ID" value="NZ_CP058909.1"/>
</dbReference>
<dbReference type="GO" id="GO:0046306">
    <property type="term" value="P:alkanesulfonate catabolic process"/>
    <property type="evidence" value="ECO:0007669"/>
    <property type="project" value="TreeGrafter"/>
</dbReference>
<protein>
    <submittedName>
        <fullName evidence="6">LLM class flavin-dependent oxidoreductase</fullName>
    </submittedName>
</protein>
<keyword evidence="3" id="KW-0560">Oxidoreductase</keyword>
<dbReference type="GO" id="GO:0008726">
    <property type="term" value="F:alkanesulfonate monooxygenase activity"/>
    <property type="evidence" value="ECO:0007669"/>
    <property type="project" value="TreeGrafter"/>
</dbReference>
<accession>A0A7D5TFV3</accession>
<keyword evidence="4" id="KW-0503">Monooxygenase</keyword>
<dbReference type="KEGG" id="hpel:HZS54_04130"/>
<dbReference type="Proteomes" id="UP000509346">
    <property type="component" value="Chromosome"/>
</dbReference>
<name>A0A7D5TFV3_9EURY</name>
<feature type="domain" description="Luciferase-like" evidence="5">
    <location>
        <begin position="8"/>
        <end position="298"/>
    </location>
</feature>
<dbReference type="SUPFAM" id="SSF51679">
    <property type="entry name" value="Bacterial luciferase-like"/>
    <property type="match status" value="1"/>
</dbReference>